<keyword evidence="2 5" id="KW-0479">Metal-binding</keyword>
<dbReference type="GO" id="GO:0004427">
    <property type="term" value="F:inorganic diphosphate phosphatase activity"/>
    <property type="evidence" value="ECO:0007669"/>
    <property type="project" value="UniProtKB-EC"/>
</dbReference>
<feature type="binding site" evidence="5">
    <location>
        <position position="60"/>
    </location>
    <ligand>
        <name>Mg(2+)</name>
        <dbReference type="ChEBI" id="CHEBI:18420"/>
        <label>2</label>
    </ligand>
</feature>
<evidence type="ECO:0000313" key="6">
    <source>
        <dbReference type="EMBL" id="MBP2019125.1"/>
    </source>
</evidence>
<dbReference type="EMBL" id="JAGGLG010000023">
    <property type="protein sequence ID" value="MBP2019125.1"/>
    <property type="molecule type" value="Genomic_DNA"/>
</dbReference>
<evidence type="ECO:0000313" key="7">
    <source>
        <dbReference type="Proteomes" id="UP001519289"/>
    </source>
</evidence>
<feature type="binding site" evidence="5">
    <location>
        <position position="45"/>
    </location>
    <ligand>
        <name>substrate</name>
    </ligand>
</feature>
<keyword evidence="7" id="KW-1185">Reference proteome</keyword>
<comment type="cofactor">
    <cofactor evidence="1 5">
        <name>Mg(2+)</name>
        <dbReference type="ChEBI" id="CHEBI:18420"/>
    </cofactor>
</comment>
<dbReference type="Proteomes" id="UP001519289">
    <property type="component" value="Unassembled WGS sequence"/>
</dbReference>
<feature type="binding site" evidence="5">
    <location>
        <position position="33"/>
    </location>
    <ligand>
        <name>substrate</name>
    </ligand>
</feature>
<comment type="similarity">
    <text evidence="5">Belongs to the PPase family.</text>
</comment>
<comment type="subcellular location">
    <subcellularLocation>
        <location evidence="5">Cytoplasm</location>
    </subcellularLocation>
</comment>
<protein>
    <recommendedName>
        <fullName evidence="5">Inorganic pyrophosphatase</fullName>
        <ecNumber evidence="5">3.6.1.1</ecNumber>
    </recommendedName>
    <alternativeName>
        <fullName evidence="5">Pyrophosphate phospho-hydrolase</fullName>
        <shortName evidence="5">PPase</shortName>
    </alternativeName>
</protein>
<gene>
    <name evidence="5" type="primary">ppa</name>
    <name evidence="6" type="ORF">J2Z79_002542</name>
</gene>
<evidence type="ECO:0000256" key="4">
    <source>
        <dbReference type="ARBA" id="ARBA00022842"/>
    </source>
</evidence>
<evidence type="ECO:0000256" key="5">
    <source>
        <dbReference type="HAMAP-Rule" id="MF_00209"/>
    </source>
</evidence>
<accession>A0ABS4JVY8</accession>
<evidence type="ECO:0000256" key="2">
    <source>
        <dbReference type="ARBA" id="ARBA00022723"/>
    </source>
</evidence>
<feature type="binding site" evidence="5">
    <location>
        <position position="60"/>
    </location>
    <ligand>
        <name>Mg(2+)</name>
        <dbReference type="ChEBI" id="CHEBI:18420"/>
        <label>1</label>
    </ligand>
</feature>
<dbReference type="SUPFAM" id="SSF50324">
    <property type="entry name" value="Inorganic pyrophosphatase"/>
    <property type="match status" value="1"/>
</dbReference>
<feature type="binding site" evidence="5">
    <location>
        <position position="129"/>
    </location>
    <ligand>
        <name>substrate</name>
    </ligand>
</feature>
<dbReference type="PROSITE" id="PS00387">
    <property type="entry name" value="PPASE"/>
    <property type="match status" value="1"/>
</dbReference>
<dbReference type="CDD" id="cd00412">
    <property type="entry name" value="pyrophosphatase"/>
    <property type="match status" value="1"/>
</dbReference>
<feature type="binding site" evidence="5">
    <location>
        <position position="92"/>
    </location>
    <ligand>
        <name>Mg(2+)</name>
        <dbReference type="ChEBI" id="CHEBI:18420"/>
        <label>1</label>
    </ligand>
</feature>
<feature type="binding site" evidence="5">
    <location>
        <position position="19"/>
    </location>
    <ligand>
        <name>substrate</name>
    </ligand>
</feature>
<keyword evidence="3 5" id="KW-0378">Hydrolase</keyword>
<comment type="function">
    <text evidence="5">Catalyzes the hydrolysis of inorganic pyrophosphate (PPi) forming two phosphate ions.</text>
</comment>
<name>A0ABS4JVY8_9FIRM</name>
<comment type="subunit">
    <text evidence="5">Homohexamer.</text>
</comment>
<dbReference type="EC" id="3.6.1.1" evidence="5"/>
<dbReference type="Pfam" id="PF00719">
    <property type="entry name" value="Pyrophosphatase"/>
    <property type="match status" value="1"/>
</dbReference>
<proteinExistence type="inferred from homology"/>
<dbReference type="InterPro" id="IPR036649">
    <property type="entry name" value="Pyrophosphatase_sf"/>
</dbReference>
<reference evidence="6 7" key="1">
    <citation type="submission" date="2021-03" db="EMBL/GenBank/DDBJ databases">
        <title>Genomic Encyclopedia of Type Strains, Phase IV (KMG-IV): sequencing the most valuable type-strain genomes for metagenomic binning, comparative biology and taxonomic classification.</title>
        <authorList>
            <person name="Goeker M."/>
        </authorList>
    </citation>
    <scope>NUCLEOTIDE SEQUENCE [LARGE SCALE GENOMIC DNA]</scope>
    <source>
        <strain evidence="6 7">DSM 27138</strain>
    </source>
</reference>
<comment type="catalytic activity">
    <reaction evidence="5">
        <text>diphosphate + H2O = 2 phosphate + H(+)</text>
        <dbReference type="Rhea" id="RHEA:24576"/>
        <dbReference type="ChEBI" id="CHEBI:15377"/>
        <dbReference type="ChEBI" id="CHEBI:15378"/>
        <dbReference type="ChEBI" id="CHEBI:33019"/>
        <dbReference type="ChEBI" id="CHEBI:43474"/>
        <dbReference type="EC" id="3.6.1.1"/>
    </reaction>
</comment>
<dbReference type="RefSeq" id="WP_342589483.1">
    <property type="nucleotide sequence ID" value="NZ_JAGGLG010000023.1"/>
</dbReference>
<evidence type="ECO:0000256" key="1">
    <source>
        <dbReference type="ARBA" id="ARBA00001946"/>
    </source>
</evidence>
<dbReference type="Gene3D" id="3.90.80.10">
    <property type="entry name" value="Inorganic pyrophosphatase"/>
    <property type="match status" value="1"/>
</dbReference>
<evidence type="ECO:0000256" key="3">
    <source>
        <dbReference type="ARBA" id="ARBA00022801"/>
    </source>
</evidence>
<comment type="caution">
    <text evidence="6">The sequence shown here is derived from an EMBL/GenBank/DDBJ whole genome shotgun (WGS) entry which is preliminary data.</text>
</comment>
<feature type="binding site" evidence="5">
    <location>
        <position position="55"/>
    </location>
    <ligand>
        <name>Mg(2+)</name>
        <dbReference type="ChEBI" id="CHEBI:18420"/>
        <label>1</label>
    </ligand>
</feature>
<keyword evidence="4 5" id="KW-0460">Magnesium</keyword>
<sequence>MSHGEVEAIVEIPAGSQNKYELDKERGLLRLDRVLYSPVHYPADYGYIEGTLEEDGDPIDILILVSNPTLPGCIVDARLIGVLEMADDKGVDNKLLGVASRDPRYAHVTDLDGVPPHRLREIEHFFRTYKDLEGKQTVINGWFGREAALARLRAAQENYARASARKR</sequence>
<dbReference type="PANTHER" id="PTHR10286">
    <property type="entry name" value="INORGANIC PYROPHOSPHATASE"/>
    <property type="match status" value="1"/>
</dbReference>
<organism evidence="6 7">
    <name type="scientific">Symbiobacterium terraclitae</name>
    <dbReference type="NCBI Taxonomy" id="557451"/>
    <lineage>
        <taxon>Bacteria</taxon>
        <taxon>Bacillati</taxon>
        <taxon>Bacillota</taxon>
        <taxon>Clostridia</taxon>
        <taxon>Eubacteriales</taxon>
        <taxon>Symbiobacteriaceae</taxon>
        <taxon>Symbiobacterium</taxon>
    </lineage>
</organism>
<dbReference type="HAMAP" id="MF_00209">
    <property type="entry name" value="Inorganic_PPase"/>
    <property type="match status" value="1"/>
</dbReference>
<dbReference type="InterPro" id="IPR008162">
    <property type="entry name" value="Pyrophosphatase"/>
</dbReference>
<keyword evidence="5" id="KW-0963">Cytoplasm</keyword>